<feature type="compositionally biased region" description="Basic and acidic residues" evidence="6">
    <location>
        <begin position="668"/>
        <end position="686"/>
    </location>
</feature>
<reference evidence="9" key="2">
    <citation type="submission" date="2023-05" db="EMBL/GenBank/DDBJ databases">
        <authorList>
            <consortium name="Lawrence Berkeley National Laboratory"/>
            <person name="Steindorff A."/>
            <person name="Hensen N."/>
            <person name="Bonometti L."/>
            <person name="Westerberg I."/>
            <person name="Brannstrom I.O."/>
            <person name="Guillou S."/>
            <person name="Cros-Aarteil S."/>
            <person name="Calhoun S."/>
            <person name="Haridas S."/>
            <person name="Kuo A."/>
            <person name="Mondo S."/>
            <person name="Pangilinan J."/>
            <person name="Riley R."/>
            <person name="Labutti K."/>
            <person name="Andreopoulos B."/>
            <person name="Lipzen A."/>
            <person name="Chen C."/>
            <person name="Yanf M."/>
            <person name="Daum C."/>
            <person name="Ng V."/>
            <person name="Clum A."/>
            <person name="Ohm R."/>
            <person name="Martin F."/>
            <person name="Silar P."/>
            <person name="Natvig D."/>
            <person name="Lalanne C."/>
            <person name="Gautier V."/>
            <person name="Ament-Velasquez S.L."/>
            <person name="Kruys A."/>
            <person name="Hutchinson M.I."/>
            <person name="Powell A.J."/>
            <person name="Barry K."/>
            <person name="Miller A.N."/>
            <person name="Grigoriev I.V."/>
            <person name="Debuchy R."/>
            <person name="Gladieux P."/>
            <person name="Thoren M.H."/>
            <person name="Johannesson H."/>
        </authorList>
    </citation>
    <scope>NUCLEOTIDE SEQUENCE</scope>
    <source>
        <strain evidence="9">CBS 990.96</strain>
    </source>
</reference>
<feature type="region of interest" description="Disordered" evidence="6">
    <location>
        <begin position="389"/>
        <end position="486"/>
    </location>
</feature>
<gene>
    <name evidence="9" type="ORF">QBC38DRAFT_463722</name>
</gene>
<evidence type="ECO:0000256" key="5">
    <source>
        <dbReference type="PROSITE-ProRule" id="PRU00175"/>
    </source>
</evidence>
<evidence type="ECO:0000256" key="4">
    <source>
        <dbReference type="ARBA" id="ARBA00023136"/>
    </source>
</evidence>
<feature type="compositionally biased region" description="Basic and acidic residues" evidence="6">
    <location>
        <begin position="473"/>
        <end position="484"/>
    </location>
</feature>
<feature type="domain" description="RING-type" evidence="8">
    <location>
        <begin position="603"/>
        <end position="646"/>
    </location>
</feature>
<proteinExistence type="predicted"/>
<feature type="region of interest" description="Disordered" evidence="6">
    <location>
        <begin position="658"/>
        <end position="686"/>
    </location>
</feature>
<feature type="compositionally biased region" description="Polar residues" evidence="6">
    <location>
        <begin position="401"/>
        <end position="415"/>
    </location>
</feature>
<keyword evidence="5" id="KW-0479">Metal-binding</keyword>
<feature type="region of interest" description="Disordered" evidence="6">
    <location>
        <begin position="297"/>
        <end position="333"/>
    </location>
</feature>
<dbReference type="InterPro" id="IPR051826">
    <property type="entry name" value="E3_ubiquitin-ligase_domain"/>
</dbReference>
<feature type="compositionally biased region" description="Basic and acidic residues" evidence="6">
    <location>
        <begin position="448"/>
        <end position="458"/>
    </location>
</feature>
<dbReference type="EMBL" id="MU865288">
    <property type="protein sequence ID" value="KAK4232303.1"/>
    <property type="molecule type" value="Genomic_DNA"/>
</dbReference>
<dbReference type="Gene3D" id="3.50.30.30">
    <property type="match status" value="1"/>
</dbReference>
<evidence type="ECO:0000256" key="3">
    <source>
        <dbReference type="ARBA" id="ARBA00022989"/>
    </source>
</evidence>
<feature type="region of interest" description="Disordered" evidence="6">
    <location>
        <begin position="133"/>
        <end position="191"/>
    </location>
</feature>
<keyword evidence="2 7" id="KW-0812">Transmembrane</keyword>
<dbReference type="AlphaFoldDB" id="A0AAN7BZ31"/>
<dbReference type="GO" id="GO:0006511">
    <property type="term" value="P:ubiquitin-dependent protein catabolic process"/>
    <property type="evidence" value="ECO:0007669"/>
    <property type="project" value="TreeGrafter"/>
</dbReference>
<feature type="compositionally biased region" description="Acidic residues" evidence="6">
    <location>
        <begin position="658"/>
        <end position="667"/>
    </location>
</feature>
<accession>A0AAN7BZ31</accession>
<evidence type="ECO:0000313" key="10">
    <source>
        <dbReference type="Proteomes" id="UP001301958"/>
    </source>
</evidence>
<dbReference type="Gene3D" id="3.30.40.10">
    <property type="entry name" value="Zinc/RING finger domain, C3HC4 (zinc finger)"/>
    <property type="match status" value="1"/>
</dbReference>
<dbReference type="GO" id="GO:0016020">
    <property type="term" value="C:membrane"/>
    <property type="evidence" value="ECO:0007669"/>
    <property type="project" value="UniProtKB-SubCell"/>
</dbReference>
<evidence type="ECO:0000256" key="6">
    <source>
        <dbReference type="SAM" id="MobiDB-lite"/>
    </source>
</evidence>
<reference evidence="9" key="1">
    <citation type="journal article" date="2023" name="Mol. Phylogenet. Evol.">
        <title>Genome-scale phylogeny and comparative genomics of the fungal order Sordariales.</title>
        <authorList>
            <person name="Hensen N."/>
            <person name="Bonometti L."/>
            <person name="Westerberg I."/>
            <person name="Brannstrom I.O."/>
            <person name="Guillou S."/>
            <person name="Cros-Aarteil S."/>
            <person name="Calhoun S."/>
            <person name="Haridas S."/>
            <person name="Kuo A."/>
            <person name="Mondo S."/>
            <person name="Pangilinan J."/>
            <person name="Riley R."/>
            <person name="LaButti K."/>
            <person name="Andreopoulos B."/>
            <person name="Lipzen A."/>
            <person name="Chen C."/>
            <person name="Yan M."/>
            <person name="Daum C."/>
            <person name="Ng V."/>
            <person name="Clum A."/>
            <person name="Steindorff A."/>
            <person name="Ohm R.A."/>
            <person name="Martin F."/>
            <person name="Silar P."/>
            <person name="Natvig D.O."/>
            <person name="Lalanne C."/>
            <person name="Gautier V."/>
            <person name="Ament-Velasquez S.L."/>
            <person name="Kruys A."/>
            <person name="Hutchinson M.I."/>
            <person name="Powell A.J."/>
            <person name="Barry K."/>
            <person name="Miller A.N."/>
            <person name="Grigoriev I.V."/>
            <person name="Debuchy R."/>
            <person name="Gladieux P."/>
            <person name="Hiltunen Thoren M."/>
            <person name="Johannesson H."/>
        </authorList>
    </citation>
    <scope>NUCLEOTIDE SEQUENCE</scope>
    <source>
        <strain evidence="9">CBS 990.96</strain>
    </source>
</reference>
<dbReference type="InterPro" id="IPR001841">
    <property type="entry name" value="Znf_RING"/>
</dbReference>
<dbReference type="CDD" id="cd16454">
    <property type="entry name" value="RING-H2_PA-TM-RING"/>
    <property type="match status" value="1"/>
</dbReference>
<dbReference type="SUPFAM" id="SSF57850">
    <property type="entry name" value="RING/U-box"/>
    <property type="match status" value="1"/>
</dbReference>
<comment type="subcellular location">
    <subcellularLocation>
        <location evidence="1">Membrane</location>
    </subcellularLocation>
</comment>
<dbReference type="GO" id="GO:0061630">
    <property type="term" value="F:ubiquitin protein ligase activity"/>
    <property type="evidence" value="ECO:0007669"/>
    <property type="project" value="TreeGrafter"/>
</dbReference>
<protein>
    <recommendedName>
        <fullName evidence="8">RING-type domain-containing protein</fullName>
    </recommendedName>
</protein>
<dbReference type="PANTHER" id="PTHR22765:SF406">
    <property type="entry name" value="PA AND RING FINGER DOMAIN PROTEIN (AFU_ORTHOLOGUE AFUA_2G02470)"/>
    <property type="match status" value="1"/>
</dbReference>
<dbReference type="InterPro" id="IPR013083">
    <property type="entry name" value="Znf_RING/FYVE/PHD"/>
</dbReference>
<dbReference type="SUPFAM" id="SSF52025">
    <property type="entry name" value="PA domain"/>
    <property type="match status" value="1"/>
</dbReference>
<dbReference type="PROSITE" id="PS50089">
    <property type="entry name" value="ZF_RING_2"/>
    <property type="match status" value="1"/>
</dbReference>
<sequence>MRITPGGICVFFMSIVTLTIFFVVSLRSYLHSDTAVALDKQRNPTPSSPSALRNFFSLQSPFTLFPPNAVISLFEDNSTFFPARPAAFGPEFPWGGLSGQLWTSGGFSDDHLQEGEGQGELGCGDIPGWEDGRHKVAAKGPAASKSTNTAGGANNMKRRGMAGGPAVVPIAKEKRRSEEHKRTVDDGTDDYLHEDLEQSHGSYRGSSTTSGHADIQSMQETAEITGKIALLSRGGCGFLEKVKWAQRRGAIALIVGDNQKGGPLIQMFARGNVDNVTIPSVFTSRTTAMLLSSLMQQPGRNTGERVGNPIKRTNLKNPGLTTPRKANPKEQNGEDYTLLSRKSHPQRRSWLSNLFHWGDSDSTASDRSRPPSSGRLDWVLVDDWSDEKDKSIKSSLDKASSKNGAGTRASSTSDSPSEDGFQIGVQDWRDPDLVESSTSHGDSSSSLAKDREISDKARSGQQVDNSESNDATESDREGADDHEGLWVTITPTTRSSTFLDTIMVLIVSPLITLTVVYALLMIRATFRRRRWRAPKSIVAQLPVHIYHPLDPAPTWPNLRRATSRPNRLPAPSSTSPLTPLLQAPEQSGISDNEPIISSRQVDCVICLEEYIAGVSRVMRLPCGHEFHKECITPWLILRRRTCPICKGDVVAALAAQMSEEDSDIEDELERRRREDERAGGTRQRSESIRAAWERWLPNPVPDNLPQDSDTFRNG</sequence>
<feature type="transmembrane region" description="Helical" evidence="7">
    <location>
        <begin position="7"/>
        <end position="30"/>
    </location>
</feature>
<evidence type="ECO:0000313" key="9">
    <source>
        <dbReference type="EMBL" id="KAK4232303.1"/>
    </source>
</evidence>
<dbReference type="GO" id="GO:0008270">
    <property type="term" value="F:zinc ion binding"/>
    <property type="evidence" value="ECO:0007669"/>
    <property type="project" value="UniProtKB-KW"/>
</dbReference>
<dbReference type="FunFam" id="3.30.40.10:FF:000364">
    <property type="entry name" value="Protease-associated PA domain protein"/>
    <property type="match status" value="1"/>
</dbReference>
<keyword evidence="5" id="KW-0863">Zinc-finger</keyword>
<organism evidence="9 10">
    <name type="scientific">Podospora fimiseda</name>
    <dbReference type="NCBI Taxonomy" id="252190"/>
    <lineage>
        <taxon>Eukaryota</taxon>
        <taxon>Fungi</taxon>
        <taxon>Dikarya</taxon>
        <taxon>Ascomycota</taxon>
        <taxon>Pezizomycotina</taxon>
        <taxon>Sordariomycetes</taxon>
        <taxon>Sordariomycetidae</taxon>
        <taxon>Sordariales</taxon>
        <taxon>Podosporaceae</taxon>
        <taxon>Podospora</taxon>
    </lineage>
</organism>
<evidence type="ECO:0000256" key="2">
    <source>
        <dbReference type="ARBA" id="ARBA00022692"/>
    </source>
</evidence>
<dbReference type="InterPro" id="IPR003137">
    <property type="entry name" value="PA_domain"/>
</dbReference>
<dbReference type="Pfam" id="PF13639">
    <property type="entry name" value="zf-RING_2"/>
    <property type="match status" value="1"/>
</dbReference>
<evidence type="ECO:0000256" key="7">
    <source>
        <dbReference type="SAM" id="Phobius"/>
    </source>
</evidence>
<evidence type="ECO:0000256" key="1">
    <source>
        <dbReference type="ARBA" id="ARBA00004370"/>
    </source>
</evidence>
<keyword evidence="5" id="KW-0862">Zinc</keyword>
<dbReference type="Pfam" id="PF02225">
    <property type="entry name" value="PA"/>
    <property type="match status" value="1"/>
</dbReference>
<keyword evidence="3 7" id="KW-1133">Transmembrane helix</keyword>
<dbReference type="PANTHER" id="PTHR22765">
    <property type="entry name" value="RING FINGER AND PROTEASE ASSOCIATED DOMAIN-CONTAINING"/>
    <property type="match status" value="1"/>
</dbReference>
<dbReference type="GO" id="GO:0005737">
    <property type="term" value="C:cytoplasm"/>
    <property type="evidence" value="ECO:0007669"/>
    <property type="project" value="TreeGrafter"/>
</dbReference>
<feature type="compositionally biased region" description="Basic and acidic residues" evidence="6">
    <location>
        <begin position="171"/>
        <end position="191"/>
    </location>
</feature>
<feature type="transmembrane region" description="Helical" evidence="7">
    <location>
        <begin position="502"/>
        <end position="522"/>
    </location>
</feature>
<evidence type="ECO:0000259" key="8">
    <source>
        <dbReference type="PROSITE" id="PS50089"/>
    </source>
</evidence>
<dbReference type="InterPro" id="IPR046450">
    <property type="entry name" value="PA_dom_sf"/>
</dbReference>
<comment type="caution">
    <text evidence="9">The sequence shown here is derived from an EMBL/GenBank/DDBJ whole genome shotgun (WGS) entry which is preliminary data.</text>
</comment>
<dbReference type="SMART" id="SM00184">
    <property type="entry name" value="RING"/>
    <property type="match status" value="1"/>
</dbReference>
<dbReference type="CDD" id="cd04813">
    <property type="entry name" value="PA_1"/>
    <property type="match status" value="1"/>
</dbReference>
<feature type="compositionally biased region" description="Basic and acidic residues" evidence="6">
    <location>
        <begin position="389"/>
        <end position="400"/>
    </location>
</feature>
<keyword evidence="4 7" id="KW-0472">Membrane</keyword>
<name>A0AAN7BZ31_9PEZI</name>
<feature type="compositionally biased region" description="Polar residues" evidence="6">
    <location>
        <begin position="459"/>
        <end position="471"/>
    </location>
</feature>
<feature type="compositionally biased region" description="Low complexity" evidence="6">
    <location>
        <begin position="569"/>
        <end position="584"/>
    </location>
</feature>
<feature type="region of interest" description="Disordered" evidence="6">
    <location>
        <begin position="562"/>
        <end position="592"/>
    </location>
</feature>
<feature type="compositionally biased region" description="Low complexity" evidence="6">
    <location>
        <begin position="436"/>
        <end position="446"/>
    </location>
</feature>
<dbReference type="Proteomes" id="UP001301958">
    <property type="component" value="Unassembled WGS sequence"/>
</dbReference>
<keyword evidence="10" id="KW-1185">Reference proteome</keyword>